<reference evidence="1" key="1">
    <citation type="journal article" date="2022" name="Int. J. Mol. Sci.">
        <title>Draft Genome of Tanacetum Coccineum: Genomic Comparison of Closely Related Tanacetum-Family Plants.</title>
        <authorList>
            <person name="Yamashiro T."/>
            <person name="Shiraishi A."/>
            <person name="Nakayama K."/>
            <person name="Satake H."/>
        </authorList>
    </citation>
    <scope>NUCLEOTIDE SEQUENCE</scope>
</reference>
<evidence type="ECO:0000313" key="1">
    <source>
        <dbReference type="EMBL" id="GJS52240.1"/>
    </source>
</evidence>
<dbReference type="Proteomes" id="UP001151760">
    <property type="component" value="Unassembled WGS sequence"/>
</dbReference>
<name>A0ABQ4WHD0_9ASTR</name>
<accession>A0ABQ4WHD0</accession>
<gene>
    <name evidence="1" type="ORF">Tco_0625602</name>
</gene>
<dbReference type="EMBL" id="BQNB010008641">
    <property type="protein sequence ID" value="GJS52240.1"/>
    <property type="molecule type" value="Genomic_DNA"/>
</dbReference>
<sequence length="197" mass="22215">MEALSTTKAGYMTFTEAWKKEIWQKGLLIESRYELKLVAGIATGALVKSGSRSEVPAQVKVAAYRHCKRDFVIGDEDINFVILLFRVEVTGYQLLRTDQKQIASALDADSKILFFVPVIVWRPNMELEAVDMIELLIIPEVTAWARLELGSSGGSDPRLQVSEDEGFSQSNLSYVKRLRWGGKLVKESYPWVEKQVA</sequence>
<evidence type="ECO:0000313" key="2">
    <source>
        <dbReference type="Proteomes" id="UP001151760"/>
    </source>
</evidence>
<keyword evidence="2" id="KW-1185">Reference proteome</keyword>
<comment type="caution">
    <text evidence="1">The sequence shown here is derived from an EMBL/GenBank/DDBJ whole genome shotgun (WGS) entry which is preliminary data.</text>
</comment>
<evidence type="ECO:0008006" key="3">
    <source>
        <dbReference type="Google" id="ProtNLM"/>
    </source>
</evidence>
<reference evidence="1" key="2">
    <citation type="submission" date="2022-01" db="EMBL/GenBank/DDBJ databases">
        <authorList>
            <person name="Yamashiro T."/>
            <person name="Shiraishi A."/>
            <person name="Satake H."/>
            <person name="Nakayama K."/>
        </authorList>
    </citation>
    <scope>NUCLEOTIDE SEQUENCE</scope>
</reference>
<proteinExistence type="predicted"/>
<organism evidence="1 2">
    <name type="scientific">Tanacetum coccineum</name>
    <dbReference type="NCBI Taxonomy" id="301880"/>
    <lineage>
        <taxon>Eukaryota</taxon>
        <taxon>Viridiplantae</taxon>
        <taxon>Streptophyta</taxon>
        <taxon>Embryophyta</taxon>
        <taxon>Tracheophyta</taxon>
        <taxon>Spermatophyta</taxon>
        <taxon>Magnoliopsida</taxon>
        <taxon>eudicotyledons</taxon>
        <taxon>Gunneridae</taxon>
        <taxon>Pentapetalae</taxon>
        <taxon>asterids</taxon>
        <taxon>campanulids</taxon>
        <taxon>Asterales</taxon>
        <taxon>Asteraceae</taxon>
        <taxon>Asteroideae</taxon>
        <taxon>Anthemideae</taxon>
        <taxon>Anthemidinae</taxon>
        <taxon>Tanacetum</taxon>
    </lineage>
</organism>
<protein>
    <recommendedName>
        <fullName evidence="3">DUF4365 domain-containing protein</fullName>
    </recommendedName>
</protein>